<evidence type="ECO:0000259" key="6">
    <source>
        <dbReference type="Pfam" id="PF12698"/>
    </source>
</evidence>
<comment type="caution">
    <text evidence="7">The sequence shown here is derived from an EMBL/GenBank/DDBJ whole genome shotgun (WGS) entry which is preliminary data.</text>
</comment>
<dbReference type="GO" id="GO:0016020">
    <property type="term" value="C:membrane"/>
    <property type="evidence" value="ECO:0007669"/>
    <property type="project" value="UniProtKB-SubCell"/>
</dbReference>
<dbReference type="EMBL" id="BNJK01000001">
    <property type="protein sequence ID" value="GHO96848.1"/>
    <property type="molecule type" value="Genomic_DNA"/>
</dbReference>
<keyword evidence="2 5" id="KW-0812">Transmembrane</keyword>
<comment type="subcellular location">
    <subcellularLocation>
        <location evidence="1">Membrane</location>
        <topology evidence="1">Multi-pass membrane protein</topology>
    </subcellularLocation>
</comment>
<feature type="domain" description="ABC-2 type transporter transmembrane" evidence="6">
    <location>
        <begin position="47"/>
        <end position="263"/>
    </location>
</feature>
<dbReference type="AlphaFoldDB" id="A0A8J3N5U2"/>
<feature type="transmembrane region" description="Helical" evidence="5">
    <location>
        <begin position="149"/>
        <end position="170"/>
    </location>
</feature>
<name>A0A8J3N5U2_9CHLR</name>
<dbReference type="PANTHER" id="PTHR43471">
    <property type="entry name" value="ABC TRANSPORTER PERMEASE"/>
    <property type="match status" value="1"/>
</dbReference>
<reference evidence="7" key="1">
    <citation type="submission" date="2020-10" db="EMBL/GenBank/DDBJ databases">
        <title>Taxonomic study of unclassified bacteria belonging to the class Ktedonobacteria.</title>
        <authorList>
            <person name="Yabe S."/>
            <person name="Wang C.M."/>
            <person name="Zheng Y."/>
            <person name="Sakai Y."/>
            <person name="Cavaletti L."/>
            <person name="Monciardini P."/>
            <person name="Donadio S."/>
        </authorList>
    </citation>
    <scope>NUCLEOTIDE SEQUENCE</scope>
    <source>
        <strain evidence="7">ID150040</strain>
    </source>
</reference>
<evidence type="ECO:0000256" key="1">
    <source>
        <dbReference type="ARBA" id="ARBA00004141"/>
    </source>
</evidence>
<gene>
    <name evidence="7" type="ORF">KSF_068960</name>
</gene>
<feature type="transmembrane region" description="Helical" evidence="5">
    <location>
        <begin position="21"/>
        <end position="42"/>
    </location>
</feature>
<feature type="transmembrane region" description="Helical" evidence="5">
    <location>
        <begin position="176"/>
        <end position="199"/>
    </location>
</feature>
<evidence type="ECO:0000256" key="4">
    <source>
        <dbReference type="ARBA" id="ARBA00023136"/>
    </source>
</evidence>
<feature type="transmembrane region" description="Helical" evidence="5">
    <location>
        <begin position="117"/>
        <end position="137"/>
    </location>
</feature>
<evidence type="ECO:0000256" key="5">
    <source>
        <dbReference type="SAM" id="Phobius"/>
    </source>
</evidence>
<evidence type="ECO:0000313" key="8">
    <source>
        <dbReference type="Proteomes" id="UP000597444"/>
    </source>
</evidence>
<keyword evidence="8" id="KW-1185">Reference proteome</keyword>
<sequence length="293" mass="32912">MPFAALLTKELRSRLRRERTVWVIIVYVLLMSLLGWVIVSRWTNTSSYYYSSSGFSDAGTTLYIFLSMIQLFFILFVTPAFTSTAVNGEKERQTFELLLCSRLSSFALISGKLIAGLINALLLVAGTIPLFSLVFFFGGVSPQQELAALLLYLITALQAGTFGLLCSTIIKRPTISTVITYLGGAFWLVFPVLALYLFYIIRPGTSSSTTYVQLFFIWHPVVALISTYTPGITYNLAGIRINQWIIYTFFSALSTIVFFTLSMLAAKPRYMHRQRSRIHTSKKDIQNKVTATA</sequence>
<evidence type="ECO:0000256" key="2">
    <source>
        <dbReference type="ARBA" id="ARBA00022692"/>
    </source>
</evidence>
<keyword evidence="4 5" id="KW-0472">Membrane</keyword>
<dbReference type="Proteomes" id="UP000597444">
    <property type="component" value="Unassembled WGS sequence"/>
</dbReference>
<dbReference type="GO" id="GO:0140359">
    <property type="term" value="F:ABC-type transporter activity"/>
    <property type="evidence" value="ECO:0007669"/>
    <property type="project" value="InterPro"/>
</dbReference>
<feature type="transmembrane region" description="Helical" evidence="5">
    <location>
        <begin position="62"/>
        <end position="82"/>
    </location>
</feature>
<protein>
    <submittedName>
        <fullName evidence="7">ABC transporter permease</fullName>
    </submittedName>
</protein>
<keyword evidence="3 5" id="KW-1133">Transmembrane helix</keyword>
<evidence type="ECO:0000313" key="7">
    <source>
        <dbReference type="EMBL" id="GHO96848.1"/>
    </source>
</evidence>
<proteinExistence type="predicted"/>
<feature type="transmembrane region" description="Helical" evidence="5">
    <location>
        <begin position="211"/>
        <end position="232"/>
    </location>
</feature>
<dbReference type="Pfam" id="PF12698">
    <property type="entry name" value="ABC2_membrane_3"/>
    <property type="match status" value="1"/>
</dbReference>
<organism evidence="7 8">
    <name type="scientific">Reticulibacter mediterranei</name>
    <dbReference type="NCBI Taxonomy" id="2778369"/>
    <lineage>
        <taxon>Bacteria</taxon>
        <taxon>Bacillati</taxon>
        <taxon>Chloroflexota</taxon>
        <taxon>Ktedonobacteria</taxon>
        <taxon>Ktedonobacterales</taxon>
        <taxon>Reticulibacteraceae</taxon>
        <taxon>Reticulibacter</taxon>
    </lineage>
</organism>
<dbReference type="InterPro" id="IPR013525">
    <property type="entry name" value="ABC2_TM"/>
</dbReference>
<evidence type="ECO:0000256" key="3">
    <source>
        <dbReference type="ARBA" id="ARBA00022989"/>
    </source>
</evidence>
<accession>A0A8J3N5U2</accession>
<dbReference type="RefSeq" id="WP_220207441.1">
    <property type="nucleotide sequence ID" value="NZ_BNJK01000001.1"/>
</dbReference>
<feature type="transmembrane region" description="Helical" evidence="5">
    <location>
        <begin position="244"/>
        <end position="266"/>
    </location>
</feature>